<evidence type="ECO:0000256" key="1">
    <source>
        <dbReference type="SAM" id="MobiDB-lite"/>
    </source>
</evidence>
<feature type="compositionally biased region" description="Polar residues" evidence="1">
    <location>
        <begin position="1"/>
        <end position="11"/>
    </location>
</feature>
<dbReference type="KEGG" id="hbs:IPV69_25390"/>
<evidence type="ECO:0000313" key="3">
    <source>
        <dbReference type="Proteomes" id="UP000593765"/>
    </source>
</evidence>
<dbReference type="RefSeq" id="WP_206292531.1">
    <property type="nucleotide sequence ID" value="NZ_CP063458.1"/>
</dbReference>
<accession>A0A7M2WVS5</accession>
<gene>
    <name evidence="2" type="ORF">IPV69_25390</name>
</gene>
<sequence length="187" mass="20000">MSLQQHPSPQSDAPTDPRPAKAKPRARKTALPPPAEVTESPTVDDAGPATEAVELARTDPVTAADPDGTAKPEGRSRQHWRGLGMCDFIRYAASIGWPKPAITAVAASLGFSPSPTTVHIQAKNGRDGRKVPTVKKELADELTAHYAKVVGKVWREEAAPDGTAAEGTRRLGEKRPDKKSAKYPQNL</sequence>
<name>A0A7M2WVS5_9BACT</name>
<feature type="region of interest" description="Disordered" evidence="1">
    <location>
        <begin position="157"/>
        <end position="187"/>
    </location>
</feature>
<dbReference type="AlphaFoldDB" id="A0A7M2WVS5"/>
<organism evidence="2 3">
    <name type="scientific">Humisphaera borealis</name>
    <dbReference type="NCBI Taxonomy" id="2807512"/>
    <lineage>
        <taxon>Bacteria</taxon>
        <taxon>Pseudomonadati</taxon>
        <taxon>Planctomycetota</taxon>
        <taxon>Phycisphaerae</taxon>
        <taxon>Tepidisphaerales</taxon>
        <taxon>Tepidisphaeraceae</taxon>
        <taxon>Humisphaera</taxon>
    </lineage>
</organism>
<dbReference type="Proteomes" id="UP000593765">
    <property type="component" value="Chromosome"/>
</dbReference>
<keyword evidence="3" id="KW-1185">Reference proteome</keyword>
<dbReference type="EMBL" id="CP063458">
    <property type="protein sequence ID" value="QOV89489.1"/>
    <property type="molecule type" value="Genomic_DNA"/>
</dbReference>
<evidence type="ECO:0000313" key="2">
    <source>
        <dbReference type="EMBL" id="QOV89489.1"/>
    </source>
</evidence>
<proteinExistence type="predicted"/>
<feature type="compositionally biased region" description="Basic and acidic residues" evidence="1">
    <location>
        <begin position="167"/>
        <end position="180"/>
    </location>
</feature>
<reference evidence="2 3" key="1">
    <citation type="submission" date="2020-10" db="EMBL/GenBank/DDBJ databases">
        <title>Wide distribution of Phycisphaera-like planctomycetes from WD2101 soil group in peatlands and genome analysis of the first cultivated representative.</title>
        <authorList>
            <person name="Dedysh S.N."/>
            <person name="Beletsky A.V."/>
            <person name="Ivanova A."/>
            <person name="Kulichevskaya I.S."/>
            <person name="Suzina N.E."/>
            <person name="Philippov D.A."/>
            <person name="Rakitin A.L."/>
            <person name="Mardanov A.V."/>
            <person name="Ravin N.V."/>
        </authorList>
    </citation>
    <scope>NUCLEOTIDE SEQUENCE [LARGE SCALE GENOMIC DNA]</scope>
    <source>
        <strain evidence="2 3">M1803</strain>
    </source>
</reference>
<feature type="region of interest" description="Disordered" evidence="1">
    <location>
        <begin position="1"/>
        <end position="78"/>
    </location>
</feature>
<protein>
    <submittedName>
        <fullName evidence="2">Uncharacterized protein</fullName>
    </submittedName>
</protein>